<accession>A0A0D3EA28</accession>
<feature type="region of interest" description="Disordered" evidence="1">
    <location>
        <begin position="33"/>
        <end position="52"/>
    </location>
</feature>
<feature type="chain" id="PRO_5002275007" description="Secreted protein" evidence="2">
    <location>
        <begin position="21"/>
        <end position="102"/>
    </location>
</feature>
<evidence type="ECO:0008006" key="5">
    <source>
        <dbReference type="Google" id="ProtNLM"/>
    </source>
</evidence>
<organism evidence="3 4">
    <name type="scientific">Brassica oleracea var. oleracea</name>
    <dbReference type="NCBI Taxonomy" id="109376"/>
    <lineage>
        <taxon>Eukaryota</taxon>
        <taxon>Viridiplantae</taxon>
        <taxon>Streptophyta</taxon>
        <taxon>Embryophyta</taxon>
        <taxon>Tracheophyta</taxon>
        <taxon>Spermatophyta</taxon>
        <taxon>Magnoliopsida</taxon>
        <taxon>eudicotyledons</taxon>
        <taxon>Gunneridae</taxon>
        <taxon>Pentapetalae</taxon>
        <taxon>rosids</taxon>
        <taxon>malvids</taxon>
        <taxon>Brassicales</taxon>
        <taxon>Brassicaceae</taxon>
        <taxon>Brassiceae</taxon>
        <taxon>Brassica</taxon>
    </lineage>
</organism>
<reference evidence="3" key="2">
    <citation type="submission" date="2015-03" db="UniProtKB">
        <authorList>
            <consortium name="EnsemblPlants"/>
        </authorList>
    </citation>
    <scope>IDENTIFICATION</scope>
</reference>
<name>A0A0D3EA28_BRAOL</name>
<evidence type="ECO:0000256" key="1">
    <source>
        <dbReference type="SAM" id="MobiDB-lite"/>
    </source>
</evidence>
<sequence>MPPWLTCSKSLFFLSIASFGKYFLSNSRIKSAKVSGSGPRWPNRTPSHHTSASPRRYCIANLSETSGGHSIISNFRCRPSFQSYATVASTVPPKCSISMFRI</sequence>
<keyword evidence="4" id="KW-1185">Reference proteome</keyword>
<dbReference type="Proteomes" id="UP000032141">
    <property type="component" value="Chromosome C9"/>
</dbReference>
<reference evidence="3 4" key="1">
    <citation type="journal article" date="2014" name="Genome Biol.">
        <title>Transcriptome and methylome profiling reveals relics of genome dominance in the mesopolyploid Brassica oleracea.</title>
        <authorList>
            <person name="Parkin I.A."/>
            <person name="Koh C."/>
            <person name="Tang H."/>
            <person name="Robinson S.J."/>
            <person name="Kagale S."/>
            <person name="Clarke W.E."/>
            <person name="Town C.D."/>
            <person name="Nixon J."/>
            <person name="Krishnakumar V."/>
            <person name="Bidwell S.L."/>
            <person name="Denoeud F."/>
            <person name="Belcram H."/>
            <person name="Links M.G."/>
            <person name="Just J."/>
            <person name="Clarke C."/>
            <person name="Bender T."/>
            <person name="Huebert T."/>
            <person name="Mason A.S."/>
            <person name="Pires J.C."/>
            <person name="Barker G."/>
            <person name="Moore J."/>
            <person name="Walley P.G."/>
            <person name="Manoli S."/>
            <person name="Batley J."/>
            <person name="Edwards D."/>
            <person name="Nelson M.N."/>
            <person name="Wang X."/>
            <person name="Paterson A.H."/>
            <person name="King G."/>
            <person name="Bancroft I."/>
            <person name="Chalhoub B."/>
            <person name="Sharpe A.G."/>
        </authorList>
    </citation>
    <scope>NUCLEOTIDE SEQUENCE</scope>
    <source>
        <strain evidence="3 4">cv. TO1000</strain>
    </source>
</reference>
<keyword evidence="2" id="KW-0732">Signal</keyword>
<feature type="signal peptide" evidence="2">
    <location>
        <begin position="1"/>
        <end position="20"/>
    </location>
</feature>
<dbReference type="AlphaFoldDB" id="A0A0D3EA28"/>
<evidence type="ECO:0000313" key="3">
    <source>
        <dbReference type="EnsemblPlants" id="Bo9g102220.1"/>
    </source>
</evidence>
<protein>
    <recommendedName>
        <fullName evidence="5">Secreted protein</fullName>
    </recommendedName>
</protein>
<dbReference type="HOGENOM" id="CLU_2281387_0_0_1"/>
<evidence type="ECO:0000256" key="2">
    <source>
        <dbReference type="SAM" id="SignalP"/>
    </source>
</evidence>
<proteinExistence type="predicted"/>
<dbReference type="EnsemblPlants" id="Bo9g102220.1">
    <property type="protein sequence ID" value="Bo9g102220.1"/>
    <property type="gene ID" value="Bo9g102220"/>
</dbReference>
<dbReference type="Gramene" id="Bo9g102220.1">
    <property type="protein sequence ID" value="Bo9g102220.1"/>
    <property type="gene ID" value="Bo9g102220"/>
</dbReference>
<evidence type="ECO:0000313" key="4">
    <source>
        <dbReference type="Proteomes" id="UP000032141"/>
    </source>
</evidence>